<dbReference type="EMBL" id="JARBHB010000012">
    <property type="protein sequence ID" value="KAJ8871463.1"/>
    <property type="molecule type" value="Genomic_DNA"/>
</dbReference>
<protein>
    <submittedName>
        <fullName evidence="1">Uncharacterized protein</fullName>
    </submittedName>
</protein>
<gene>
    <name evidence="1" type="ORF">PR048_027780</name>
</gene>
<evidence type="ECO:0000313" key="1">
    <source>
        <dbReference type="EMBL" id="KAJ8871463.1"/>
    </source>
</evidence>
<organism evidence="1 2">
    <name type="scientific">Dryococelus australis</name>
    <dbReference type="NCBI Taxonomy" id="614101"/>
    <lineage>
        <taxon>Eukaryota</taxon>
        <taxon>Metazoa</taxon>
        <taxon>Ecdysozoa</taxon>
        <taxon>Arthropoda</taxon>
        <taxon>Hexapoda</taxon>
        <taxon>Insecta</taxon>
        <taxon>Pterygota</taxon>
        <taxon>Neoptera</taxon>
        <taxon>Polyneoptera</taxon>
        <taxon>Phasmatodea</taxon>
        <taxon>Verophasmatodea</taxon>
        <taxon>Anareolatae</taxon>
        <taxon>Phasmatidae</taxon>
        <taxon>Eurycanthinae</taxon>
        <taxon>Dryococelus</taxon>
    </lineage>
</organism>
<sequence>MVCSRIFETMGVLQYFTVTKGWLPYTWCFPPVSRPRSAGRDKGDIATLIKGVQCSCRAACTFAAISDHVINEEHKHAAPANEGRVKKYYVHDKVLALSGVGKERRPKWWGQRDLEKTQSLAEGDAGVSVTNALRLPLRVKWGRRIINYFPTKDMLGRGAESGGVVVRPLGSHLGELGSIPGGIAPDDAVGRRVFLWASFVSLALTFGRCSILTSLHPHRLSRSRFYEPPRSLHFIQKN</sequence>
<name>A0ABQ9GHG8_9NEOP</name>
<keyword evidence="2" id="KW-1185">Reference proteome</keyword>
<accession>A0ABQ9GHG8</accession>
<evidence type="ECO:0000313" key="2">
    <source>
        <dbReference type="Proteomes" id="UP001159363"/>
    </source>
</evidence>
<reference evidence="1 2" key="1">
    <citation type="submission" date="2023-02" db="EMBL/GenBank/DDBJ databases">
        <title>LHISI_Scaffold_Assembly.</title>
        <authorList>
            <person name="Stuart O.P."/>
            <person name="Cleave R."/>
            <person name="Magrath M.J.L."/>
            <person name="Mikheyev A.S."/>
        </authorList>
    </citation>
    <scope>NUCLEOTIDE SEQUENCE [LARGE SCALE GENOMIC DNA]</scope>
    <source>
        <strain evidence="1">Daus_M_001</strain>
        <tissue evidence="1">Leg muscle</tissue>
    </source>
</reference>
<dbReference type="Proteomes" id="UP001159363">
    <property type="component" value="Chromosome 11"/>
</dbReference>
<proteinExistence type="predicted"/>
<comment type="caution">
    <text evidence="1">The sequence shown here is derived from an EMBL/GenBank/DDBJ whole genome shotgun (WGS) entry which is preliminary data.</text>
</comment>